<keyword evidence="1" id="KW-0677">Repeat</keyword>
<feature type="region of interest" description="Disordered" evidence="3">
    <location>
        <begin position="1"/>
        <end position="23"/>
    </location>
</feature>
<dbReference type="PANTHER" id="PTHR47447">
    <property type="entry name" value="OS03G0856100 PROTEIN"/>
    <property type="match status" value="1"/>
</dbReference>
<dbReference type="EMBL" id="CAUYUJ010022199">
    <property type="protein sequence ID" value="CAK0909457.1"/>
    <property type="molecule type" value="Genomic_DNA"/>
</dbReference>
<dbReference type="Pfam" id="PF01535">
    <property type="entry name" value="PPR"/>
    <property type="match status" value="2"/>
</dbReference>
<feature type="repeat" description="PPR" evidence="2">
    <location>
        <begin position="277"/>
        <end position="311"/>
    </location>
</feature>
<proteinExistence type="predicted"/>
<evidence type="ECO:0000256" key="1">
    <source>
        <dbReference type="ARBA" id="ARBA00022737"/>
    </source>
</evidence>
<name>A0ABN9YDD0_9DINO</name>
<feature type="region of interest" description="Disordered" evidence="3">
    <location>
        <begin position="117"/>
        <end position="155"/>
    </location>
</feature>
<evidence type="ECO:0000256" key="3">
    <source>
        <dbReference type="SAM" id="MobiDB-lite"/>
    </source>
</evidence>
<dbReference type="Proteomes" id="UP001189429">
    <property type="component" value="Unassembled WGS sequence"/>
</dbReference>
<dbReference type="PANTHER" id="PTHR47447:SF17">
    <property type="entry name" value="OS12G0638900 PROTEIN"/>
    <property type="match status" value="1"/>
</dbReference>
<evidence type="ECO:0000256" key="2">
    <source>
        <dbReference type="PROSITE-ProRule" id="PRU00708"/>
    </source>
</evidence>
<dbReference type="Gene3D" id="1.25.40.10">
    <property type="entry name" value="Tetratricopeptide repeat domain"/>
    <property type="match status" value="1"/>
</dbReference>
<evidence type="ECO:0008006" key="6">
    <source>
        <dbReference type="Google" id="ProtNLM"/>
    </source>
</evidence>
<feature type="compositionally biased region" description="Low complexity" evidence="3">
    <location>
        <begin position="128"/>
        <end position="155"/>
    </location>
</feature>
<feature type="repeat" description="PPR" evidence="2">
    <location>
        <begin position="242"/>
        <end position="276"/>
    </location>
</feature>
<dbReference type="InterPro" id="IPR002885">
    <property type="entry name" value="PPR_rpt"/>
</dbReference>
<dbReference type="NCBIfam" id="TIGR00756">
    <property type="entry name" value="PPR"/>
    <property type="match status" value="1"/>
</dbReference>
<sequence length="327" mass="33854">MWLPRPFTCGSSSGSKHPVLSLEGNPSPRPTAYIPFLFTPHSAVVPTMSACRVASFVSGPVIRCALLGLLVSALLTAACLSASGGDAGQKVAAALEETWLVVALLVVHLVVSRLRGDAPPKPHKKKAGAAPEGRGREAALAPAPGGAAARGAPSGDDALRAEAIGKLTTRVRAQVKAGDMAGAEESMREMREVGGAPGRLRRPCWAVAFGEVVGGYVREGSAAKASEWLGEFAACVPAIRPSTACVNSVIVALCASGDPASAEAWVERMPEIGIRVGEDTFSSLISGCVRAGDVPRGIRWLREMRKAKLRPSAELNSLMVQACAGDC</sequence>
<accession>A0ABN9YDD0</accession>
<keyword evidence="5" id="KW-1185">Reference proteome</keyword>
<protein>
    <recommendedName>
        <fullName evidence="6">Pentatricopeptide repeat-containing protein</fullName>
    </recommendedName>
</protein>
<dbReference type="InterPro" id="IPR011990">
    <property type="entry name" value="TPR-like_helical_dom_sf"/>
</dbReference>
<dbReference type="PROSITE" id="PS51375">
    <property type="entry name" value="PPR"/>
    <property type="match status" value="2"/>
</dbReference>
<organism evidence="4 5">
    <name type="scientific">Prorocentrum cordatum</name>
    <dbReference type="NCBI Taxonomy" id="2364126"/>
    <lineage>
        <taxon>Eukaryota</taxon>
        <taxon>Sar</taxon>
        <taxon>Alveolata</taxon>
        <taxon>Dinophyceae</taxon>
        <taxon>Prorocentrales</taxon>
        <taxon>Prorocentraceae</taxon>
        <taxon>Prorocentrum</taxon>
    </lineage>
</organism>
<gene>
    <name evidence="4" type="ORF">PCOR1329_LOCUS83872</name>
</gene>
<evidence type="ECO:0000313" key="4">
    <source>
        <dbReference type="EMBL" id="CAK0909457.1"/>
    </source>
</evidence>
<comment type="caution">
    <text evidence="4">The sequence shown here is derived from an EMBL/GenBank/DDBJ whole genome shotgun (WGS) entry which is preliminary data.</text>
</comment>
<reference evidence="4" key="1">
    <citation type="submission" date="2023-10" db="EMBL/GenBank/DDBJ databases">
        <authorList>
            <person name="Chen Y."/>
            <person name="Shah S."/>
            <person name="Dougan E. K."/>
            <person name="Thang M."/>
            <person name="Chan C."/>
        </authorList>
    </citation>
    <scope>NUCLEOTIDE SEQUENCE [LARGE SCALE GENOMIC DNA]</scope>
</reference>
<evidence type="ECO:0000313" key="5">
    <source>
        <dbReference type="Proteomes" id="UP001189429"/>
    </source>
</evidence>